<feature type="transmembrane region" description="Helical" evidence="1">
    <location>
        <begin position="12"/>
        <end position="30"/>
    </location>
</feature>
<gene>
    <name evidence="3" type="ORF">NEMVEDRAFT_v1g206771</name>
</gene>
<organism evidence="3 4">
    <name type="scientific">Nematostella vectensis</name>
    <name type="common">Starlet sea anemone</name>
    <dbReference type="NCBI Taxonomy" id="45351"/>
    <lineage>
        <taxon>Eukaryota</taxon>
        <taxon>Metazoa</taxon>
        <taxon>Cnidaria</taxon>
        <taxon>Anthozoa</taxon>
        <taxon>Hexacorallia</taxon>
        <taxon>Actiniaria</taxon>
        <taxon>Edwardsiidae</taxon>
        <taxon>Nematostella</taxon>
    </lineage>
</organism>
<keyword evidence="1" id="KW-0472">Membrane</keyword>
<dbReference type="InParanoid" id="A7S4Q2"/>
<accession>A7S4Q2</accession>
<dbReference type="STRING" id="45351.A7S4Q2"/>
<evidence type="ECO:0000256" key="1">
    <source>
        <dbReference type="SAM" id="Phobius"/>
    </source>
</evidence>
<keyword evidence="4" id="KW-1185">Reference proteome</keyword>
<protein>
    <recommendedName>
        <fullName evidence="2">PA14 domain-containing protein</fullName>
    </recommendedName>
</protein>
<name>A7S4Q2_NEMVE</name>
<evidence type="ECO:0000313" key="3">
    <source>
        <dbReference type="EMBL" id="EDO41362.1"/>
    </source>
</evidence>
<evidence type="ECO:0000313" key="4">
    <source>
        <dbReference type="Proteomes" id="UP000001593"/>
    </source>
</evidence>
<dbReference type="HOGENOM" id="CLU_706581_0_0_1"/>
<reference evidence="3 4" key="1">
    <citation type="journal article" date="2007" name="Science">
        <title>Sea anemone genome reveals ancestral eumetazoan gene repertoire and genomic organization.</title>
        <authorList>
            <person name="Putnam N.H."/>
            <person name="Srivastava M."/>
            <person name="Hellsten U."/>
            <person name="Dirks B."/>
            <person name="Chapman J."/>
            <person name="Salamov A."/>
            <person name="Terry A."/>
            <person name="Shapiro H."/>
            <person name="Lindquist E."/>
            <person name="Kapitonov V.V."/>
            <person name="Jurka J."/>
            <person name="Genikhovich G."/>
            <person name="Grigoriev I.V."/>
            <person name="Lucas S.M."/>
            <person name="Steele R.E."/>
            <person name="Finnerty J.R."/>
            <person name="Technau U."/>
            <person name="Martindale M.Q."/>
            <person name="Rokhsar D.S."/>
        </authorList>
    </citation>
    <scope>NUCLEOTIDE SEQUENCE [LARGE SCALE GENOMIC DNA]</scope>
    <source>
        <strain evidence="4">CH2 X CH6</strain>
    </source>
</reference>
<dbReference type="InterPro" id="IPR037524">
    <property type="entry name" value="PA14/GLEYA"/>
</dbReference>
<dbReference type="EMBL" id="DS469579">
    <property type="protein sequence ID" value="EDO41362.1"/>
    <property type="molecule type" value="Genomic_DNA"/>
</dbReference>
<proteinExistence type="predicted"/>
<dbReference type="Proteomes" id="UP000001593">
    <property type="component" value="Unassembled WGS sequence"/>
</dbReference>
<feature type="domain" description="PA14" evidence="2">
    <location>
        <begin position="99"/>
        <end position="252"/>
    </location>
</feature>
<keyword evidence="1" id="KW-0812">Transmembrane</keyword>
<dbReference type="AlphaFoldDB" id="A7S4Q2"/>
<dbReference type="PhylomeDB" id="A7S4Q2"/>
<evidence type="ECO:0000259" key="2">
    <source>
        <dbReference type="PROSITE" id="PS51820"/>
    </source>
</evidence>
<keyword evidence="1" id="KW-1133">Transmembrane helix</keyword>
<dbReference type="PROSITE" id="PS51820">
    <property type="entry name" value="PA14"/>
    <property type="match status" value="1"/>
</dbReference>
<sequence>MAHILTIRKRKTFLSYTTLVLCILVVLWQLNVNFFIGKHSLPASDYSPAVLVACRQKNQTLDLLNGLTDTKSIRRYKQAELLRTARLNFRGTNAPVKEGKVGFVNFHLWDELCGNDLRTLLYFPLFPNIPESRKLHDGLSFSKNGKHHGKRVFGFIAAPKAAKYTFRLDSSGSSELWLSTDEDPANANLACAIRYGGDSPESERSYDVHLKASRLYYFDLIHKQGDLLFRDFINVQWRIGDSEVFTDIPSEYLKSLHDDTEISDNTVNTNTFLPTGLHHQKPAKSERETLWEKVSKYSFMNQRDIVNLFPTCAYKPNYLIKHQLSLFASLWEHVYTAVYPSDKSNRTMNTGVICFGNDIMDKTRAFRVARSIVATIEREHGGHSMAKLHFA</sequence>
<dbReference type="OMA" id="AHILTIR"/>